<name>A0ABT5FWD5_9ACTN</name>
<keyword evidence="2" id="KW-1185">Reference proteome</keyword>
<comment type="caution">
    <text evidence="1">The sequence shown here is derived from an EMBL/GenBank/DDBJ whole genome shotgun (WGS) entry which is preliminary data.</text>
</comment>
<evidence type="ECO:0000313" key="2">
    <source>
        <dbReference type="Proteomes" id="UP001221328"/>
    </source>
</evidence>
<sequence length="130" mass="14070">MLQAARAIRPYLTELLAHAPERAARMDSELARQLAADDDAGKARSLLQLLEGNAVTKVWTAQFLELGLPPEFGASGNRGPAGPAPVGDGETLRPGPKYVCPVNGDVVWWRRHIGQDVPRCATHNRILVKA</sequence>
<reference evidence="1 2" key="1">
    <citation type="journal article" date="2015" name="Int. J. Syst. Evol. Microbiol.">
        <title>Streptomyces gilvifuscus sp. nov., an actinomycete that produces antibacterial compounds isolated from soil.</title>
        <authorList>
            <person name="Nguyen T.M."/>
            <person name="Kim J."/>
        </authorList>
    </citation>
    <scope>NUCLEOTIDE SEQUENCE [LARGE SCALE GENOMIC DNA]</scope>
    <source>
        <strain evidence="1 2">T113</strain>
    </source>
</reference>
<organism evidence="1 2">
    <name type="scientific">Streptomyces gilvifuscus</name>
    <dbReference type="NCBI Taxonomy" id="1550617"/>
    <lineage>
        <taxon>Bacteria</taxon>
        <taxon>Bacillati</taxon>
        <taxon>Actinomycetota</taxon>
        <taxon>Actinomycetes</taxon>
        <taxon>Kitasatosporales</taxon>
        <taxon>Streptomycetaceae</taxon>
        <taxon>Streptomyces</taxon>
    </lineage>
</organism>
<gene>
    <name evidence="1" type="ORF">PO587_20715</name>
</gene>
<evidence type="ECO:0000313" key="1">
    <source>
        <dbReference type="EMBL" id="MDC2956886.1"/>
    </source>
</evidence>
<accession>A0ABT5FWD5</accession>
<proteinExistence type="predicted"/>
<dbReference type="EMBL" id="JAQOSK010000007">
    <property type="protein sequence ID" value="MDC2956886.1"/>
    <property type="molecule type" value="Genomic_DNA"/>
</dbReference>
<protein>
    <submittedName>
        <fullName evidence="1">Uncharacterized protein</fullName>
    </submittedName>
</protein>
<dbReference type="RefSeq" id="WP_272176199.1">
    <property type="nucleotide sequence ID" value="NZ_JAQOSK010000007.1"/>
</dbReference>
<dbReference type="Proteomes" id="UP001221328">
    <property type="component" value="Unassembled WGS sequence"/>
</dbReference>